<keyword evidence="2" id="KW-1185">Reference proteome</keyword>
<dbReference type="Gene3D" id="1.25.40.80">
    <property type="match status" value="1"/>
</dbReference>
<dbReference type="SUPFAM" id="SSF48173">
    <property type="entry name" value="Cryptochrome/photolyase FAD-binding domain"/>
    <property type="match status" value="1"/>
</dbReference>
<sequence>MHKILRLVLGDQLNSNHSWFQEKNDATTYVLMEVRSETDYVQHHIQKIAGIFAAMRNFASELTAKNHHVLYIKINDENNLHSFEKNIKQLIELYQFSYFEYQLPDEYRVDQHVQELCKTISIPSKACDTEHFFSERNELATFFNGKKTYIMENFYRMMRKKHHVLMEGDKPLTGKWNYDQDNRKKLPKNHVPVQPYIFNNDVSEIVTEIKKAGITFIGEIDEKKLLWPINRDQALQLLHFFISECLGYFGDYQDAMVPNLWSMYHSRLSFALNVKLISPLEVITAAVEAWNANPEKISYNQLEGFVRQILGWREFMRGVYWAKMPEFAHLNYFKYSNKLPHWFWTGKTKMNCVRDAIEQSLHYAYAHHIQRLMITGNFLLLAETDPDEVDQWYLGIYIDAFEWVELTNTRGMSQFADGGIVGTKPYVSSSSYIHKMSSYCSTCFYKKEVKTGEKACPFNSLYWNFYNRNENLLRTNPRIAMMYKVWDKMKSEEKTALLSQAAYYLKKVNEL</sequence>
<dbReference type="Pfam" id="PF04244">
    <property type="entry name" value="DPRP"/>
    <property type="match status" value="1"/>
</dbReference>
<protein>
    <submittedName>
        <fullName evidence="1">Cryptochrome/photolyase family protein</fullName>
    </submittedName>
</protein>
<dbReference type="InterPro" id="IPR014729">
    <property type="entry name" value="Rossmann-like_a/b/a_fold"/>
</dbReference>
<dbReference type="InterPro" id="IPR007357">
    <property type="entry name" value="PhrB-like"/>
</dbReference>
<dbReference type="EMBL" id="CP133721">
    <property type="protein sequence ID" value="WMW78235.1"/>
    <property type="molecule type" value="Genomic_DNA"/>
</dbReference>
<dbReference type="Gene3D" id="1.10.579.10">
    <property type="entry name" value="DNA Cyclobutane Dipyrimidine Photolyase, subunit A, domain 3"/>
    <property type="match status" value="1"/>
</dbReference>
<reference evidence="1" key="1">
    <citation type="submission" date="2023-09" db="EMBL/GenBank/DDBJ databases">
        <title>Flavobacterium sp. 20NA77.7 isolated from freshwater.</title>
        <authorList>
            <person name="Le V."/>
            <person name="Ko S.-R."/>
            <person name="Ahn C.-Y."/>
            <person name="Oh H.-M."/>
        </authorList>
    </citation>
    <scope>NUCLEOTIDE SEQUENCE</scope>
    <source>
        <strain evidence="1">20NA77.7</strain>
    </source>
</reference>
<evidence type="ECO:0000313" key="1">
    <source>
        <dbReference type="EMBL" id="WMW78235.1"/>
    </source>
</evidence>
<dbReference type="Gene3D" id="3.40.50.620">
    <property type="entry name" value="HUPs"/>
    <property type="match status" value="1"/>
</dbReference>
<organism evidence="1 2">
    <name type="scientific">Flavobacterium nakdongensis</name>
    <dbReference type="NCBI Taxonomy" id="3073563"/>
    <lineage>
        <taxon>Bacteria</taxon>
        <taxon>Pseudomonadati</taxon>
        <taxon>Bacteroidota</taxon>
        <taxon>Flavobacteriia</taxon>
        <taxon>Flavobacteriales</taxon>
        <taxon>Flavobacteriaceae</taxon>
        <taxon>Flavobacterium</taxon>
    </lineage>
</organism>
<dbReference type="Proteomes" id="UP001180481">
    <property type="component" value="Chromosome"/>
</dbReference>
<dbReference type="InterPro" id="IPR036134">
    <property type="entry name" value="Crypto/Photolyase_FAD-like_sf"/>
</dbReference>
<evidence type="ECO:0000313" key="2">
    <source>
        <dbReference type="Proteomes" id="UP001180481"/>
    </source>
</evidence>
<accession>A0ABY9RD59</accession>
<dbReference type="PANTHER" id="PTHR38657:SF1">
    <property type="entry name" value="SLR1343 PROTEIN"/>
    <property type="match status" value="1"/>
</dbReference>
<name>A0ABY9RD59_9FLAO</name>
<dbReference type="Gene3D" id="1.10.10.1710">
    <property type="entry name" value="Deoxyribodipyrimidine photolyase-related"/>
    <property type="match status" value="1"/>
</dbReference>
<dbReference type="RefSeq" id="WP_309532552.1">
    <property type="nucleotide sequence ID" value="NZ_CP133721.1"/>
</dbReference>
<dbReference type="PANTHER" id="PTHR38657">
    <property type="entry name" value="SLR1343 PROTEIN"/>
    <property type="match status" value="1"/>
</dbReference>
<dbReference type="InterPro" id="IPR052551">
    <property type="entry name" value="UV-DNA_repair_photolyase"/>
</dbReference>
<proteinExistence type="predicted"/>
<gene>
    <name evidence="1" type="ORF">RF683_01985</name>
</gene>